<dbReference type="RefSeq" id="WP_216339533.1">
    <property type="nucleotide sequence ID" value="NZ_JAHLEM010000015.1"/>
</dbReference>
<dbReference type="InterPro" id="IPR025683">
    <property type="entry name" value="Protein_beta"/>
</dbReference>
<protein>
    <submittedName>
        <fullName evidence="1">Beta family protein</fullName>
    </submittedName>
</protein>
<sequence>MSAPLYVSVLPIRPHAMAAFRGLRPDIQARVAPLWTLPPRTGMLPDLLAVELRKDAGRVSTAHRYQSAWLDAPFTDENEAAVLAETLPPEWWAQRNLHPVTGPCRPVPQQSLALAAAQRRGGGLGIRVRVPGEWHDRDIPCLCALLDRACPIGPVDLFLDLGTVLPSRRDAAKEALRALDVLVPLAPWRTVFVVAGGFPEPPEGFLESAWHESPRSDWDTWHEIHHSGRSYLPLLQYGDYGILPAGYVTQTAVSGNGGPRWGILRYTTTRSYFLAKALQRGEHRDAVNRDAARRLTRLADFRGPSVGTGEGWLRDCAQGSVTTGNHSVWNRVGNIQHMTFVVNCPAGQFG</sequence>
<name>A0ABS6C7P3_9ACTN</name>
<evidence type="ECO:0000313" key="1">
    <source>
        <dbReference type="EMBL" id="MBU3862908.1"/>
    </source>
</evidence>
<proteinExistence type="predicted"/>
<dbReference type="Proteomes" id="UP000720508">
    <property type="component" value="Unassembled WGS sequence"/>
</dbReference>
<keyword evidence="2" id="KW-1185">Reference proteome</keyword>
<reference evidence="1 2" key="1">
    <citation type="submission" date="2021-06" db="EMBL/GenBank/DDBJ databases">
        <authorList>
            <person name="Pan X."/>
        </authorList>
    </citation>
    <scope>NUCLEOTIDE SEQUENCE [LARGE SCALE GENOMIC DNA]</scope>
    <source>
        <strain evidence="1 2">4503</strain>
    </source>
</reference>
<dbReference type="EMBL" id="JAHLEM010000015">
    <property type="protein sequence ID" value="MBU3862908.1"/>
    <property type="molecule type" value="Genomic_DNA"/>
</dbReference>
<organism evidence="1 2">
    <name type="scientific">Streptomyces niphimycinicus</name>
    <dbReference type="NCBI Taxonomy" id="2842201"/>
    <lineage>
        <taxon>Bacteria</taxon>
        <taxon>Bacillati</taxon>
        <taxon>Actinomycetota</taxon>
        <taxon>Actinomycetes</taxon>
        <taxon>Kitasatosporales</taxon>
        <taxon>Streptomycetaceae</taxon>
        <taxon>Streptomyces</taxon>
    </lineage>
</organism>
<evidence type="ECO:0000313" key="2">
    <source>
        <dbReference type="Proteomes" id="UP000720508"/>
    </source>
</evidence>
<dbReference type="Pfam" id="PF14350">
    <property type="entry name" value="Beta_protein"/>
    <property type="match status" value="1"/>
</dbReference>
<gene>
    <name evidence="1" type="ORF">KN815_01930</name>
</gene>
<accession>A0ABS6C7P3</accession>
<comment type="caution">
    <text evidence="1">The sequence shown here is derived from an EMBL/GenBank/DDBJ whole genome shotgun (WGS) entry which is preliminary data.</text>
</comment>